<protein>
    <submittedName>
        <fullName evidence="2">Uncharacterized protein</fullName>
    </submittedName>
</protein>
<accession>A0A1Y1Z128</accession>
<evidence type="ECO:0000313" key="3">
    <source>
        <dbReference type="Proteomes" id="UP000193920"/>
    </source>
</evidence>
<feature type="compositionally biased region" description="Low complexity" evidence="1">
    <location>
        <begin position="320"/>
        <end position="332"/>
    </location>
</feature>
<dbReference type="Proteomes" id="UP000193920">
    <property type="component" value="Unassembled WGS sequence"/>
</dbReference>
<feature type="compositionally biased region" description="Polar residues" evidence="1">
    <location>
        <begin position="338"/>
        <end position="348"/>
    </location>
</feature>
<proteinExistence type="predicted"/>
<evidence type="ECO:0000313" key="2">
    <source>
        <dbReference type="EMBL" id="ORY03993.1"/>
    </source>
</evidence>
<feature type="compositionally biased region" description="Polar residues" evidence="1">
    <location>
        <begin position="307"/>
        <end position="316"/>
    </location>
</feature>
<name>A0A1Y1Z128_9FUNG</name>
<evidence type="ECO:0000256" key="1">
    <source>
        <dbReference type="SAM" id="MobiDB-lite"/>
    </source>
</evidence>
<dbReference type="AlphaFoldDB" id="A0A1Y1Z128"/>
<reference evidence="2 3" key="1">
    <citation type="submission" date="2016-08" db="EMBL/GenBank/DDBJ databases">
        <title>A Parts List for Fungal Cellulosomes Revealed by Comparative Genomics.</title>
        <authorList>
            <consortium name="DOE Joint Genome Institute"/>
            <person name="Haitjema C.H."/>
            <person name="Gilmore S.P."/>
            <person name="Henske J.K."/>
            <person name="Solomon K.V."/>
            <person name="De Groot R."/>
            <person name="Kuo A."/>
            <person name="Mondo S.J."/>
            <person name="Salamov A.A."/>
            <person name="Labutti K."/>
            <person name="Zhao Z."/>
            <person name="Chiniquy J."/>
            <person name="Barry K."/>
            <person name="Brewer H.M."/>
            <person name="Purvine S.O."/>
            <person name="Wright A.T."/>
            <person name="Boxma B."/>
            <person name="Van Alen T."/>
            <person name="Hackstein J.H."/>
            <person name="Baker S.E."/>
            <person name="Grigoriev I.V."/>
            <person name="O'Malley M.A."/>
        </authorList>
    </citation>
    <scope>NUCLEOTIDE SEQUENCE [LARGE SCALE GENOMIC DNA]</scope>
    <source>
        <strain evidence="2 3">G1</strain>
    </source>
</reference>
<feature type="compositionally biased region" description="Low complexity" evidence="1">
    <location>
        <begin position="289"/>
        <end position="306"/>
    </location>
</feature>
<sequence>MDDLSSDEILVEVGPVQVLADDDLHSNFNLNPLTINRELHNSTETHRNIYSMLENQLRQWRELQNFMKKGNQFELNQEFFIVFVEVAIQQIDLMLYNQRNIRKVQKIQQNEILKMNMTLNQRTADFPFLRQQLKKNSRAISVHDKEIKLLKSKCIKLKKDVDSIAKSNKGNDSLIPPFSIPTDGCKSIMDYSKINIDKNSASFRHFRDANEKHSSLSDTDYVEVIPKPINHEATSPSPSMTRSNSMNSDDSNETLINGTLSKTRETSSSSFIDSGKIGSTQTNGTGIDTSSSSSLSTPSYPSSNSNETVSTLTNSIDEIPSCPSMSSRSSACPPHPPSTNSKLPTCSSPSVSRICNIIEKIDQSVMYKKQYNHVLDKMSKIKITERNNKKTTTSNKLSNIINFNYINIYISAIDEYKELLKIIILLVVTLYSLKKVKKNIDKTKNKNNSKVKKINKYL</sequence>
<gene>
    <name evidence="2" type="ORF">LY90DRAFT_678532</name>
</gene>
<organism evidence="2 3">
    <name type="scientific">Neocallimastix californiae</name>
    <dbReference type="NCBI Taxonomy" id="1754190"/>
    <lineage>
        <taxon>Eukaryota</taxon>
        <taxon>Fungi</taxon>
        <taxon>Fungi incertae sedis</taxon>
        <taxon>Chytridiomycota</taxon>
        <taxon>Chytridiomycota incertae sedis</taxon>
        <taxon>Neocallimastigomycetes</taxon>
        <taxon>Neocallimastigales</taxon>
        <taxon>Neocallimastigaceae</taxon>
        <taxon>Neocallimastix</taxon>
    </lineage>
</organism>
<feature type="compositionally biased region" description="Polar residues" evidence="1">
    <location>
        <begin position="232"/>
        <end position="288"/>
    </location>
</feature>
<keyword evidence="3" id="KW-1185">Reference proteome</keyword>
<comment type="caution">
    <text evidence="2">The sequence shown here is derived from an EMBL/GenBank/DDBJ whole genome shotgun (WGS) entry which is preliminary data.</text>
</comment>
<dbReference type="EMBL" id="MCOG01000470">
    <property type="protein sequence ID" value="ORY03993.1"/>
    <property type="molecule type" value="Genomic_DNA"/>
</dbReference>
<feature type="region of interest" description="Disordered" evidence="1">
    <location>
        <begin position="210"/>
        <end position="348"/>
    </location>
</feature>